<dbReference type="InterPro" id="IPR052814">
    <property type="entry name" value="Peroxisomal_DnaJ"/>
</dbReference>
<name>A0A6C1DQQ5_SACPS</name>
<evidence type="ECO:0000259" key="3">
    <source>
        <dbReference type="PROSITE" id="PS50076"/>
    </source>
</evidence>
<dbReference type="Pfam" id="PF14308">
    <property type="entry name" value="DnaJ-X"/>
    <property type="match status" value="1"/>
</dbReference>
<evidence type="ECO:0000256" key="2">
    <source>
        <dbReference type="SAM" id="MobiDB-lite"/>
    </source>
</evidence>
<evidence type="ECO:0000256" key="1">
    <source>
        <dbReference type="ARBA" id="ARBA00023186"/>
    </source>
</evidence>
<feature type="domain" description="J" evidence="3">
    <location>
        <begin position="6"/>
        <end position="71"/>
    </location>
</feature>
<dbReference type="PRINTS" id="PR00625">
    <property type="entry name" value="JDOMAIN"/>
</dbReference>
<dbReference type="PANTHER" id="PTHR45006">
    <property type="entry name" value="DNAJ-LIKE PROTEIN 1"/>
    <property type="match status" value="1"/>
</dbReference>
<dbReference type="EMBL" id="CP048986">
    <property type="protein sequence ID" value="QID79141.1"/>
    <property type="molecule type" value="Genomic_DNA"/>
</dbReference>
<dbReference type="PANTHER" id="PTHR45006:SF2">
    <property type="entry name" value="PROTEIN CAJ1"/>
    <property type="match status" value="1"/>
</dbReference>
<dbReference type="AlphaFoldDB" id="A0A6C1DQQ5"/>
<dbReference type="Pfam" id="PF00226">
    <property type="entry name" value="DnaJ"/>
    <property type="match status" value="1"/>
</dbReference>
<gene>
    <name evidence="4" type="primary">CAJ1_1</name>
    <name evidence="4" type="ORF">GRS66_001381</name>
</gene>
<feature type="compositionally biased region" description="Basic and acidic residues" evidence="2">
    <location>
        <begin position="129"/>
        <end position="161"/>
    </location>
</feature>
<organism evidence="4 5">
    <name type="scientific">Saccharomyces pastorianus</name>
    <name type="common">Lager yeast</name>
    <name type="synonym">Saccharomyces cerevisiae x Saccharomyces eubayanus</name>
    <dbReference type="NCBI Taxonomy" id="27292"/>
    <lineage>
        <taxon>Eukaryota</taxon>
        <taxon>Fungi</taxon>
        <taxon>Dikarya</taxon>
        <taxon>Ascomycota</taxon>
        <taxon>Saccharomycotina</taxon>
        <taxon>Saccharomycetes</taxon>
        <taxon>Saccharomycetales</taxon>
        <taxon>Saccharomycetaceae</taxon>
        <taxon>Saccharomyces</taxon>
    </lineage>
</organism>
<feature type="region of interest" description="Disordered" evidence="2">
    <location>
        <begin position="119"/>
        <end position="161"/>
    </location>
</feature>
<dbReference type="GO" id="GO:0005829">
    <property type="term" value="C:cytosol"/>
    <property type="evidence" value="ECO:0007669"/>
    <property type="project" value="TreeGrafter"/>
</dbReference>
<dbReference type="PROSITE" id="PS50076">
    <property type="entry name" value="DNAJ_2"/>
    <property type="match status" value="1"/>
</dbReference>
<dbReference type="GO" id="GO:0016558">
    <property type="term" value="P:protein import into peroxisome matrix"/>
    <property type="evidence" value="ECO:0007669"/>
    <property type="project" value="TreeGrafter"/>
</dbReference>
<dbReference type="CDD" id="cd06257">
    <property type="entry name" value="DnaJ"/>
    <property type="match status" value="1"/>
</dbReference>
<evidence type="ECO:0000313" key="5">
    <source>
        <dbReference type="Proteomes" id="UP000501346"/>
    </source>
</evidence>
<reference evidence="4 5" key="1">
    <citation type="journal article" date="2019" name="BMC Genomics">
        <title>Chromosome level assembly and comparative genome analysis confirm lager-brewing yeasts originated from a single hybridization.</title>
        <authorList>
            <person name="Salazar A.N."/>
            <person name="Gorter de Vries A.R."/>
            <person name="van den Broek M."/>
            <person name="Brouwers N."/>
            <person name="de la Torre Cortes P."/>
            <person name="Kuijpers N.G.A."/>
            <person name="Daran J.G."/>
            <person name="Abeel T."/>
        </authorList>
    </citation>
    <scope>NUCLEOTIDE SEQUENCE [LARGE SCALE GENOMIC DNA]</scope>
    <source>
        <strain evidence="4 5">CBS 1483</strain>
    </source>
</reference>
<proteinExistence type="predicted"/>
<protein>
    <submittedName>
        <fullName evidence="4">DnaJ-like protein</fullName>
    </submittedName>
</protein>
<dbReference type="InterPro" id="IPR018253">
    <property type="entry name" value="DnaJ_domain_CS"/>
</dbReference>
<dbReference type="OrthoDB" id="552049at2759"/>
<dbReference type="SMART" id="SM00271">
    <property type="entry name" value="DnaJ"/>
    <property type="match status" value="1"/>
</dbReference>
<dbReference type="InterPro" id="IPR026894">
    <property type="entry name" value="DnaJ_X"/>
</dbReference>
<keyword evidence="5" id="KW-1185">Reference proteome</keyword>
<dbReference type="FunFam" id="1.10.287.110:FF:000028">
    <property type="entry name" value="DnaJ domain protein"/>
    <property type="match status" value="1"/>
</dbReference>
<sequence>MVKETEYYDILGIKPEATPTEIKKAYRRKAMETHPDKHPDDPDAQAKFQAVGEAYQVLSDPGLRSKYDQFGKEDAVPQQGFEDASEYFTAIFGGDGFKDWIGEFSLFKELNEATEMFGKEDEEGTAATETEKADESTDGGMIKHDTNKAESLKKDKLSKEQREKLMEMEKKRREDMMKQVDELAEKLNEKISRYLIAVKSNNLEEFTRKLDQEIEDLKLESFGLELLYLLARVYKTKANNFIMSKKTYGISKIFTGTRDNARSVKSAYNLLSTGLEAQKAMEKMSEVNTDELDQYERAKFESTMAGKALGVMWAMSKFELERKLKDVCNKILNDKKVPSKERITKAKAMLFIAHKFASARRSPEEAEEARVFEELILGEQEKEHKKHTVAR</sequence>
<dbReference type="InterPro" id="IPR001623">
    <property type="entry name" value="DnaJ_domain"/>
</dbReference>
<evidence type="ECO:0000313" key="4">
    <source>
        <dbReference type="EMBL" id="QID79141.1"/>
    </source>
</evidence>
<dbReference type="PROSITE" id="PS00636">
    <property type="entry name" value="DNAJ_1"/>
    <property type="match status" value="1"/>
</dbReference>
<dbReference type="InterPro" id="IPR036869">
    <property type="entry name" value="J_dom_sf"/>
</dbReference>
<keyword evidence="1" id="KW-0143">Chaperone</keyword>
<accession>A0A6C1DQQ5</accession>
<dbReference type="SUPFAM" id="SSF46565">
    <property type="entry name" value="Chaperone J-domain"/>
    <property type="match status" value="1"/>
</dbReference>
<dbReference type="Proteomes" id="UP000501346">
    <property type="component" value="Chromosome ScV"/>
</dbReference>
<dbReference type="Gene3D" id="1.10.287.110">
    <property type="entry name" value="DnaJ domain"/>
    <property type="match status" value="1"/>
</dbReference>